<dbReference type="SUPFAM" id="SSF52087">
    <property type="entry name" value="CRAL/TRIO domain"/>
    <property type="match status" value="1"/>
</dbReference>
<dbReference type="OrthoDB" id="6722538at2759"/>
<dbReference type="GO" id="GO:1902936">
    <property type="term" value="F:phosphatidylinositol bisphosphate binding"/>
    <property type="evidence" value="ECO:0007669"/>
    <property type="project" value="TreeGrafter"/>
</dbReference>
<dbReference type="InterPro" id="IPR001251">
    <property type="entry name" value="CRAL-TRIO_dom"/>
</dbReference>
<gene>
    <name evidence="2" type="ORF">AMK59_89</name>
</gene>
<dbReference type="InterPro" id="IPR036273">
    <property type="entry name" value="CRAL/TRIO_N_dom_sf"/>
</dbReference>
<dbReference type="Proteomes" id="UP000051574">
    <property type="component" value="Unassembled WGS sequence"/>
</dbReference>
<dbReference type="Gene3D" id="3.40.525.10">
    <property type="entry name" value="CRAL-TRIO lipid binding domain"/>
    <property type="match status" value="1"/>
</dbReference>
<dbReference type="AlphaFoldDB" id="A0A0T6BEY7"/>
<dbReference type="PANTHER" id="PTHR10174:SF224">
    <property type="entry name" value="RETINOL-BINDING PROTEIN PINTA"/>
    <property type="match status" value="1"/>
</dbReference>
<protein>
    <submittedName>
        <fullName evidence="2">CRAL-TRIO domain containing protein</fullName>
    </submittedName>
</protein>
<dbReference type="InterPro" id="IPR036865">
    <property type="entry name" value="CRAL-TRIO_dom_sf"/>
</dbReference>
<sequence length="222" mass="26243">MDTNEFFELPNEEILKEIRIRKNEDSNLVENQIELFRAWLRNERHLPKDVDSNLLRNFIRYCQCDLEAAKTKFQRYMVNRAKLKNLVPKYELNEEYFKNWVHRCLVPSRYPTPAGLRIGFVGLPADVLDFDIEKLTHYLLTFLDILGTFDCCDGYMGIFDFQNVTTEFLGKLNVKLLIEALDLIFNMSPFHMKAIHFINLPKIPETIFSMVKRLIKGDIVEK</sequence>
<dbReference type="PANTHER" id="PTHR10174">
    <property type="entry name" value="ALPHA-TOCOPHEROL TRANSFER PROTEIN-RELATED"/>
    <property type="match status" value="1"/>
</dbReference>
<feature type="domain" description="CRAL-TRIO" evidence="1">
    <location>
        <begin position="130"/>
        <end position="222"/>
    </location>
</feature>
<name>A0A0T6BEY7_9SCAR</name>
<keyword evidence="3" id="KW-1185">Reference proteome</keyword>
<dbReference type="Pfam" id="PF00650">
    <property type="entry name" value="CRAL_TRIO"/>
    <property type="match status" value="1"/>
</dbReference>
<feature type="non-terminal residue" evidence="2">
    <location>
        <position position="222"/>
    </location>
</feature>
<dbReference type="Gene3D" id="1.10.8.20">
    <property type="entry name" value="N-terminal domain of phosphatidylinositol transfer protein sec14p"/>
    <property type="match status" value="1"/>
</dbReference>
<dbReference type="GO" id="GO:0016020">
    <property type="term" value="C:membrane"/>
    <property type="evidence" value="ECO:0007669"/>
    <property type="project" value="TreeGrafter"/>
</dbReference>
<evidence type="ECO:0000259" key="1">
    <source>
        <dbReference type="Pfam" id="PF00650"/>
    </source>
</evidence>
<comment type="caution">
    <text evidence="2">The sequence shown here is derived from an EMBL/GenBank/DDBJ whole genome shotgun (WGS) entry which is preliminary data.</text>
</comment>
<organism evidence="2 3">
    <name type="scientific">Oryctes borbonicus</name>
    <dbReference type="NCBI Taxonomy" id="1629725"/>
    <lineage>
        <taxon>Eukaryota</taxon>
        <taxon>Metazoa</taxon>
        <taxon>Ecdysozoa</taxon>
        <taxon>Arthropoda</taxon>
        <taxon>Hexapoda</taxon>
        <taxon>Insecta</taxon>
        <taxon>Pterygota</taxon>
        <taxon>Neoptera</taxon>
        <taxon>Endopterygota</taxon>
        <taxon>Coleoptera</taxon>
        <taxon>Polyphaga</taxon>
        <taxon>Scarabaeiformia</taxon>
        <taxon>Scarabaeidae</taxon>
        <taxon>Dynastinae</taxon>
        <taxon>Oryctes</taxon>
    </lineage>
</organism>
<accession>A0A0T6BEY7</accession>
<evidence type="ECO:0000313" key="3">
    <source>
        <dbReference type="Proteomes" id="UP000051574"/>
    </source>
</evidence>
<dbReference type="EMBL" id="LJIG01001024">
    <property type="protein sequence ID" value="KRT85916.1"/>
    <property type="molecule type" value="Genomic_DNA"/>
</dbReference>
<proteinExistence type="predicted"/>
<reference evidence="2 3" key="1">
    <citation type="submission" date="2015-09" db="EMBL/GenBank/DDBJ databases">
        <title>Draft genome of the scarab beetle Oryctes borbonicus.</title>
        <authorList>
            <person name="Meyer J.M."/>
            <person name="Markov G.V."/>
            <person name="Baskaran P."/>
            <person name="Herrmann M."/>
            <person name="Sommer R.J."/>
            <person name="Roedelsperger C."/>
        </authorList>
    </citation>
    <scope>NUCLEOTIDE SEQUENCE [LARGE SCALE GENOMIC DNA]</scope>
    <source>
        <strain evidence="2">OB123</strain>
        <tissue evidence="2">Whole animal</tissue>
    </source>
</reference>
<evidence type="ECO:0000313" key="2">
    <source>
        <dbReference type="EMBL" id="KRT85916.1"/>
    </source>
</evidence>
<dbReference type="SUPFAM" id="SSF46938">
    <property type="entry name" value="CRAL/TRIO N-terminal domain"/>
    <property type="match status" value="1"/>
</dbReference>